<feature type="transmembrane region" description="Helical" evidence="6">
    <location>
        <begin position="387"/>
        <end position="404"/>
    </location>
</feature>
<feature type="transmembrane region" description="Helical" evidence="6">
    <location>
        <begin position="297"/>
        <end position="316"/>
    </location>
</feature>
<feature type="transmembrane region" description="Helical" evidence="6">
    <location>
        <begin position="219"/>
        <end position="238"/>
    </location>
</feature>
<sequence>MPTEKKSRLAGKFRTDILILIMYQLCHAYTTQQLFPILLNYVPPVGCFDDHCTNSRGKCYKDCVTCPDVCPNTTTAVHEQCVKENKPYFKSAAMEYQIYCRPFFKSISATSVQYAGVLIGNFIVGCAADRLGRRFVLLVALLLGVPELFLCGIINNLIVYYVLRFAIGLSVAGTMSVGWTYCSEMISARHRFKLRTITSYSLGRVFMVALAHAAGEWRLAIFLHGGVCVLTFLLLLFLPESIIWLKRKGYTERVENAQRKIDWINGMKSEEVEVMQSAAATKSVSLLDVLRDVKLRVGFLVLCVMWFFGAFCEYSIDLNGEDMSKNIWIGQYLSGALASIIRLSFGIADGYLPWLGRRKVFIIGMSVCTVASAGLVALIYMGYKGTTLYLLVYLAAYNSIALIWEPNFVCSSELMPTDVRATTTAFLGILSRVATIIASLMIVFKTIHEPVIMWTVLGANLINFSIAAKFLQETKNCNLESIGMKQDAQGSSGSKVSLSEKNREKNIEQEEGDSLENPATRK</sequence>
<feature type="compositionally biased region" description="Polar residues" evidence="5">
    <location>
        <begin position="488"/>
        <end position="497"/>
    </location>
</feature>
<keyword evidence="9" id="KW-1185">Reference proteome</keyword>
<feature type="transmembrane region" description="Helical" evidence="6">
    <location>
        <begin position="161"/>
        <end position="182"/>
    </location>
</feature>
<proteinExistence type="predicted"/>
<keyword evidence="4 6" id="KW-0472">Membrane</keyword>
<evidence type="ECO:0000313" key="9">
    <source>
        <dbReference type="Proteomes" id="UP001303046"/>
    </source>
</evidence>
<reference evidence="8 9" key="1">
    <citation type="submission" date="2023-08" db="EMBL/GenBank/DDBJ databases">
        <title>A Necator americanus chromosomal reference genome.</title>
        <authorList>
            <person name="Ilik V."/>
            <person name="Petrzelkova K.J."/>
            <person name="Pardy F."/>
            <person name="Fuh T."/>
            <person name="Niatou-Singa F.S."/>
            <person name="Gouil Q."/>
            <person name="Baker L."/>
            <person name="Ritchie M.E."/>
            <person name="Jex A.R."/>
            <person name="Gazzola D."/>
            <person name="Li H."/>
            <person name="Toshio Fujiwara R."/>
            <person name="Zhan B."/>
            <person name="Aroian R.V."/>
            <person name="Pafco B."/>
            <person name="Schwarz E.M."/>
        </authorList>
    </citation>
    <scope>NUCLEOTIDE SEQUENCE [LARGE SCALE GENOMIC DNA]</scope>
    <source>
        <strain evidence="8 9">Aroian</strain>
        <tissue evidence="8">Whole animal</tissue>
    </source>
</reference>
<comment type="subcellular location">
    <subcellularLocation>
        <location evidence="1">Membrane</location>
        <topology evidence="1">Multi-pass membrane protein</topology>
    </subcellularLocation>
</comment>
<feature type="transmembrane region" description="Helical" evidence="6">
    <location>
        <begin position="328"/>
        <end position="348"/>
    </location>
</feature>
<evidence type="ECO:0000256" key="2">
    <source>
        <dbReference type="ARBA" id="ARBA00022692"/>
    </source>
</evidence>
<dbReference type="Gene3D" id="1.20.1250.20">
    <property type="entry name" value="MFS general substrate transporter like domains"/>
    <property type="match status" value="1"/>
</dbReference>
<dbReference type="InterPro" id="IPR005828">
    <property type="entry name" value="MFS_sugar_transport-like"/>
</dbReference>
<keyword evidence="2 6" id="KW-0812">Transmembrane</keyword>
<keyword evidence="3 6" id="KW-1133">Transmembrane helix</keyword>
<dbReference type="InterPro" id="IPR005829">
    <property type="entry name" value="Sugar_transporter_CS"/>
</dbReference>
<dbReference type="InterPro" id="IPR036259">
    <property type="entry name" value="MFS_trans_sf"/>
</dbReference>
<dbReference type="InterPro" id="IPR020846">
    <property type="entry name" value="MFS_dom"/>
</dbReference>
<dbReference type="PROSITE" id="PS00216">
    <property type="entry name" value="SUGAR_TRANSPORT_1"/>
    <property type="match status" value="1"/>
</dbReference>
<protein>
    <recommendedName>
        <fullName evidence="7">Major facilitator superfamily (MFS) profile domain-containing protein</fullName>
    </recommendedName>
</protein>
<dbReference type="PROSITE" id="PS50850">
    <property type="entry name" value="MFS"/>
    <property type="match status" value="1"/>
</dbReference>
<feature type="region of interest" description="Disordered" evidence="5">
    <location>
        <begin position="485"/>
        <end position="522"/>
    </location>
</feature>
<feature type="transmembrane region" description="Helical" evidence="6">
    <location>
        <begin position="425"/>
        <end position="445"/>
    </location>
</feature>
<gene>
    <name evidence="8" type="primary">Necator_chrIV.g14832</name>
    <name evidence="8" type="ORF">RB195_001537</name>
</gene>
<dbReference type="EMBL" id="JAVFWL010000004">
    <property type="protein sequence ID" value="KAK6748987.1"/>
    <property type="molecule type" value="Genomic_DNA"/>
</dbReference>
<evidence type="ECO:0000256" key="6">
    <source>
        <dbReference type="SAM" id="Phobius"/>
    </source>
</evidence>
<dbReference type="PANTHER" id="PTHR24064">
    <property type="entry name" value="SOLUTE CARRIER FAMILY 22 MEMBER"/>
    <property type="match status" value="1"/>
</dbReference>
<dbReference type="SUPFAM" id="SSF103473">
    <property type="entry name" value="MFS general substrate transporter"/>
    <property type="match status" value="1"/>
</dbReference>
<evidence type="ECO:0000256" key="3">
    <source>
        <dbReference type="ARBA" id="ARBA00022989"/>
    </source>
</evidence>
<feature type="transmembrane region" description="Helical" evidence="6">
    <location>
        <begin position="360"/>
        <end position="381"/>
    </location>
</feature>
<evidence type="ECO:0000256" key="4">
    <source>
        <dbReference type="ARBA" id="ARBA00023136"/>
    </source>
</evidence>
<feature type="transmembrane region" description="Helical" evidence="6">
    <location>
        <begin position="451"/>
        <end position="471"/>
    </location>
</feature>
<feature type="transmembrane region" description="Helical" evidence="6">
    <location>
        <begin position="194"/>
        <end position="213"/>
    </location>
</feature>
<feature type="transmembrane region" description="Helical" evidence="6">
    <location>
        <begin position="135"/>
        <end position="155"/>
    </location>
</feature>
<name>A0ABR1DET1_NECAM</name>
<comment type="caution">
    <text evidence="8">The sequence shown here is derived from an EMBL/GenBank/DDBJ whole genome shotgun (WGS) entry which is preliminary data.</text>
</comment>
<feature type="compositionally biased region" description="Basic and acidic residues" evidence="5">
    <location>
        <begin position="498"/>
        <end position="508"/>
    </location>
</feature>
<evidence type="ECO:0000256" key="1">
    <source>
        <dbReference type="ARBA" id="ARBA00004141"/>
    </source>
</evidence>
<evidence type="ECO:0000256" key="5">
    <source>
        <dbReference type="SAM" id="MobiDB-lite"/>
    </source>
</evidence>
<evidence type="ECO:0000313" key="8">
    <source>
        <dbReference type="EMBL" id="KAK6748987.1"/>
    </source>
</evidence>
<organism evidence="8 9">
    <name type="scientific">Necator americanus</name>
    <name type="common">Human hookworm</name>
    <dbReference type="NCBI Taxonomy" id="51031"/>
    <lineage>
        <taxon>Eukaryota</taxon>
        <taxon>Metazoa</taxon>
        <taxon>Ecdysozoa</taxon>
        <taxon>Nematoda</taxon>
        <taxon>Chromadorea</taxon>
        <taxon>Rhabditida</taxon>
        <taxon>Rhabditina</taxon>
        <taxon>Rhabditomorpha</taxon>
        <taxon>Strongyloidea</taxon>
        <taxon>Ancylostomatidae</taxon>
        <taxon>Bunostominae</taxon>
        <taxon>Necator</taxon>
    </lineage>
</organism>
<dbReference type="Pfam" id="PF00083">
    <property type="entry name" value="Sugar_tr"/>
    <property type="match status" value="1"/>
</dbReference>
<evidence type="ECO:0000259" key="7">
    <source>
        <dbReference type="PROSITE" id="PS50850"/>
    </source>
</evidence>
<dbReference type="Proteomes" id="UP001303046">
    <property type="component" value="Unassembled WGS sequence"/>
</dbReference>
<accession>A0ABR1DET1</accession>
<feature type="domain" description="Major facilitator superfamily (MFS) profile" evidence="7">
    <location>
        <begin position="16"/>
        <end position="475"/>
    </location>
</feature>